<name>A0ABW3AUC0_9SPHI</name>
<dbReference type="RefSeq" id="WP_377114837.1">
    <property type="nucleotide sequence ID" value="NZ_JBHTHZ010000005.1"/>
</dbReference>
<dbReference type="InterPro" id="IPR054539">
    <property type="entry name" value="Beta-prop_PDH"/>
</dbReference>
<dbReference type="Proteomes" id="UP001597010">
    <property type="component" value="Unassembled WGS sequence"/>
</dbReference>
<dbReference type="InterPro" id="IPR011042">
    <property type="entry name" value="6-blade_b-propeller_TolB-like"/>
</dbReference>
<dbReference type="EMBL" id="JBHTHZ010000005">
    <property type="protein sequence ID" value="MFD0794076.1"/>
    <property type="molecule type" value="Genomic_DNA"/>
</dbReference>
<dbReference type="PANTHER" id="PTHR19328:SF53">
    <property type="entry name" value="MEMBRANE PROTEIN"/>
    <property type="match status" value="1"/>
</dbReference>
<feature type="domain" description="Pyrroloquinoline quinone-dependent pyranose dehydrogenase beta-propeller" evidence="2">
    <location>
        <begin position="51"/>
        <end position="431"/>
    </location>
</feature>
<protein>
    <submittedName>
        <fullName evidence="3">PQQ-dependent sugar dehydrogenase</fullName>
    </submittedName>
</protein>
<proteinExistence type="predicted"/>
<dbReference type="Pfam" id="PF22807">
    <property type="entry name" value="TrAA12"/>
    <property type="match status" value="1"/>
</dbReference>
<dbReference type="InterPro" id="IPR011041">
    <property type="entry name" value="Quinoprot_gluc/sorb_DH_b-prop"/>
</dbReference>
<keyword evidence="4" id="KW-1185">Reference proteome</keyword>
<keyword evidence="1" id="KW-0732">Signal</keyword>
<feature type="chain" id="PRO_5046951147" evidence="1">
    <location>
        <begin position="23"/>
        <end position="434"/>
    </location>
</feature>
<evidence type="ECO:0000313" key="3">
    <source>
        <dbReference type="EMBL" id="MFD0794076.1"/>
    </source>
</evidence>
<evidence type="ECO:0000313" key="4">
    <source>
        <dbReference type="Proteomes" id="UP001597010"/>
    </source>
</evidence>
<sequence>MKKQFNLTLPVLAVAGALLFNACNSNGTKSTTDTLTQDTSKTTETSAGIAVPEGFTATVIAQDLGGTRHIAVSPKGLIYVKLGKPKDGKGILVLQESNGKAEVKSGFGDYGGTGIFIKNGYLYASSNEEIFRYKLNANDEVVDPTKPEKIVTGLIDRHQHESKSIVLDDAGNLYVNIGAYSNSCQIKDREKGSLGQKGCPILDSAGGIWQFKADKLNQTYKDGVRYATGLRNVVGLDWNKEDNKLFVMQHGRDGLHDLFPDMYTVQQQAELPAECMYALNKGDNAGWPYIYYDHQQNKKIVAPEYGGDGKKEGDSKFINPVAAYPGHLAPNGLLFYTAAQFPEKYKNGAFIAFHGSWNRAPEPQAGYYVVFQAFKGGNPDGEGVVFADGFSGSPENTAKGAAEHRPCGLAQGPDGSLYVTDDSKGFIYKISYTK</sequence>
<dbReference type="SUPFAM" id="SSF50952">
    <property type="entry name" value="Soluble quinoprotein glucose dehydrogenase"/>
    <property type="match status" value="1"/>
</dbReference>
<reference evidence="4" key="1">
    <citation type="journal article" date="2019" name="Int. J. Syst. Evol. Microbiol.">
        <title>The Global Catalogue of Microorganisms (GCM) 10K type strain sequencing project: providing services to taxonomists for standard genome sequencing and annotation.</title>
        <authorList>
            <consortium name="The Broad Institute Genomics Platform"/>
            <consortium name="The Broad Institute Genome Sequencing Center for Infectious Disease"/>
            <person name="Wu L."/>
            <person name="Ma J."/>
        </authorList>
    </citation>
    <scope>NUCLEOTIDE SEQUENCE [LARGE SCALE GENOMIC DNA]</scope>
    <source>
        <strain evidence="4">CCUG 61484</strain>
    </source>
</reference>
<accession>A0ABW3AUC0</accession>
<gene>
    <name evidence="3" type="ORF">ACFQZX_10640</name>
</gene>
<dbReference type="PANTHER" id="PTHR19328">
    <property type="entry name" value="HEDGEHOG-INTERACTING PROTEIN"/>
    <property type="match status" value="1"/>
</dbReference>
<evidence type="ECO:0000256" key="1">
    <source>
        <dbReference type="SAM" id="SignalP"/>
    </source>
</evidence>
<comment type="caution">
    <text evidence="3">The sequence shown here is derived from an EMBL/GenBank/DDBJ whole genome shotgun (WGS) entry which is preliminary data.</text>
</comment>
<feature type="signal peptide" evidence="1">
    <location>
        <begin position="1"/>
        <end position="22"/>
    </location>
</feature>
<evidence type="ECO:0000259" key="2">
    <source>
        <dbReference type="Pfam" id="PF22807"/>
    </source>
</evidence>
<organism evidence="3 4">
    <name type="scientific">Mucilaginibacter litoreus</name>
    <dbReference type="NCBI Taxonomy" id="1048221"/>
    <lineage>
        <taxon>Bacteria</taxon>
        <taxon>Pseudomonadati</taxon>
        <taxon>Bacteroidota</taxon>
        <taxon>Sphingobacteriia</taxon>
        <taxon>Sphingobacteriales</taxon>
        <taxon>Sphingobacteriaceae</taxon>
        <taxon>Mucilaginibacter</taxon>
    </lineage>
</organism>
<dbReference type="Gene3D" id="2.120.10.30">
    <property type="entry name" value="TolB, C-terminal domain"/>
    <property type="match status" value="1"/>
</dbReference>